<dbReference type="Pfam" id="PF13426">
    <property type="entry name" value="PAS_9"/>
    <property type="match status" value="1"/>
</dbReference>
<evidence type="ECO:0000256" key="1">
    <source>
        <dbReference type="ARBA" id="ARBA00022630"/>
    </source>
</evidence>
<feature type="domain" description="PAS" evidence="4">
    <location>
        <begin position="4"/>
        <end position="95"/>
    </location>
</feature>
<name>A0A066V8G4_TILAU</name>
<keyword evidence="3" id="KW-0157">Chromophore</keyword>
<accession>A0A066V8G4</accession>
<reference evidence="5 6" key="1">
    <citation type="submission" date="2014-05" db="EMBL/GenBank/DDBJ databases">
        <title>Draft genome sequence of a rare smut relative, Tilletiaria anomala UBC 951.</title>
        <authorList>
            <consortium name="DOE Joint Genome Institute"/>
            <person name="Toome M."/>
            <person name="Kuo A."/>
            <person name="Henrissat B."/>
            <person name="Lipzen A."/>
            <person name="Tritt A."/>
            <person name="Yoshinaga Y."/>
            <person name="Zane M."/>
            <person name="Barry K."/>
            <person name="Grigoriev I.V."/>
            <person name="Spatafora J.W."/>
            <person name="Aimea M.C."/>
        </authorList>
    </citation>
    <scope>NUCLEOTIDE SEQUENCE [LARGE SCALE GENOMIC DNA]</scope>
    <source>
        <strain evidence="5 6">UBC 951</strain>
    </source>
</reference>
<dbReference type="GeneID" id="25262139"/>
<proteinExistence type="predicted"/>
<feature type="non-terminal residue" evidence="5">
    <location>
        <position position="118"/>
    </location>
</feature>
<dbReference type="PANTHER" id="PTHR47429">
    <property type="entry name" value="PROTEIN TWIN LOV 1"/>
    <property type="match status" value="1"/>
</dbReference>
<gene>
    <name evidence="5" type="ORF">K437DRAFT_216480</name>
</gene>
<evidence type="ECO:0000313" key="6">
    <source>
        <dbReference type="Proteomes" id="UP000027361"/>
    </source>
</evidence>
<evidence type="ECO:0000313" key="5">
    <source>
        <dbReference type="EMBL" id="KDN34865.1"/>
    </source>
</evidence>
<dbReference type="SUPFAM" id="SSF55785">
    <property type="entry name" value="PYP-like sensor domain (PAS domain)"/>
    <property type="match status" value="1"/>
</dbReference>
<protein>
    <recommendedName>
        <fullName evidence="4">PAS domain-containing protein</fullName>
    </recommendedName>
</protein>
<keyword evidence="6" id="KW-1185">Reference proteome</keyword>
<sequence length="118" mass="13410">SDLFCQLTGYSKENILRRNCQFLKSPTRDVIKGNVPQYTDHAAVAHLKRKVLRRKEFQASFLNYSKDGTLFINLVTVIPIHLLDYGETTHLVGFQVHLTRSPGAVLKQPDNGSYVVDH</sequence>
<keyword evidence="1" id="KW-0285">Flavoprotein</keyword>
<dbReference type="InterPro" id="IPR000014">
    <property type="entry name" value="PAS"/>
</dbReference>
<organism evidence="5 6">
    <name type="scientific">Tilletiaria anomala (strain ATCC 24038 / CBS 436.72 / UBC 951)</name>
    <dbReference type="NCBI Taxonomy" id="1037660"/>
    <lineage>
        <taxon>Eukaryota</taxon>
        <taxon>Fungi</taxon>
        <taxon>Dikarya</taxon>
        <taxon>Basidiomycota</taxon>
        <taxon>Ustilaginomycotina</taxon>
        <taxon>Exobasidiomycetes</taxon>
        <taxon>Georgefischeriales</taxon>
        <taxon>Tilletiariaceae</taxon>
        <taxon>Tilletiaria</taxon>
    </lineage>
</organism>
<dbReference type="STRING" id="1037660.A0A066V8G4"/>
<keyword evidence="2" id="KW-0288">FMN</keyword>
<dbReference type="GO" id="GO:0005634">
    <property type="term" value="C:nucleus"/>
    <property type="evidence" value="ECO:0007669"/>
    <property type="project" value="TreeGrafter"/>
</dbReference>
<dbReference type="HOGENOM" id="CLU_2078767_0_0_1"/>
<dbReference type="PANTHER" id="PTHR47429:SF7">
    <property type="entry name" value="GATA-FACTOR"/>
    <property type="match status" value="1"/>
</dbReference>
<dbReference type="RefSeq" id="XP_013239713.1">
    <property type="nucleotide sequence ID" value="XM_013384259.1"/>
</dbReference>
<dbReference type="AlphaFoldDB" id="A0A066V8G4"/>
<dbReference type="InParanoid" id="A0A066V8G4"/>
<dbReference type="OrthoDB" id="447251at2759"/>
<evidence type="ECO:0000256" key="3">
    <source>
        <dbReference type="ARBA" id="ARBA00022991"/>
    </source>
</evidence>
<dbReference type="Gene3D" id="3.30.450.20">
    <property type="entry name" value="PAS domain"/>
    <property type="match status" value="1"/>
</dbReference>
<feature type="non-terminal residue" evidence="5">
    <location>
        <position position="1"/>
    </location>
</feature>
<dbReference type="Proteomes" id="UP000027361">
    <property type="component" value="Unassembled WGS sequence"/>
</dbReference>
<dbReference type="EMBL" id="JMSN01000259">
    <property type="protein sequence ID" value="KDN34865.1"/>
    <property type="molecule type" value="Genomic_DNA"/>
</dbReference>
<evidence type="ECO:0000259" key="4">
    <source>
        <dbReference type="Pfam" id="PF13426"/>
    </source>
</evidence>
<evidence type="ECO:0000256" key="2">
    <source>
        <dbReference type="ARBA" id="ARBA00022643"/>
    </source>
</evidence>
<dbReference type="InterPro" id="IPR035965">
    <property type="entry name" value="PAS-like_dom_sf"/>
</dbReference>
<comment type="caution">
    <text evidence="5">The sequence shown here is derived from an EMBL/GenBank/DDBJ whole genome shotgun (WGS) entry which is preliminary data.</text>
</comment>